<dbReference type="Proteomes" id="UP000251314">
    <property type="component" value="Unassembled WGS sequence"/>
</dbReference>
<evidence type="ECO:0000313" key="6">
    <source>
        <dbReference type="EMBL" id="KAG3216359.1"/>
    </source>
</evidence>
<dbReference type="EMBL" id="RCMK01000498">
    <property type="protein sequence ID" value="KAG2925279.1"/>
    <property type="molecule type" value="Genomic_DNA"/>
</dbReference>
<dbReference type="EMBL" id="RCMG01000514">
    <property type="protein sequence ID" value="KAG2852859.1"/>
    <property type="molecule type" value="Genomic_DNA"/>
</dbReference>
<name>A0A329RZF1_9STRA</name>
<gene>
    <name evidence="7" type="ORF">PC110_g13888</name>
    <name evidence="2" type="ORF">PC113_g14664</name>
    <name evidence="3" type="ORF">PC115_g13896</name>
    <name evidence="4" type="ORF">PC117_g15203</name>
    <name evidence="5" type="ORF">PC118_g14531</name>
    <name evidence="6" type="ORF">PC129_g12784</name>
</gene>
<dbReference type="Proteomes" id="UP000760860">
    <property type="component" value="Unassembled WGS sequence"/>
</dbReference>
<dbReference type="Proteomes" id="UP000736787">
    <property type="component" value="Unassembled WGS sequence"/>
</dbReference>
<accession>A0A329RZF1</accession>
<evidence type="ECO:0000313" key="7">
    <source>
        <dbReference type="EMBL" id="RAW29759.1"/>
    </source>
</evidence>
<proteinExistence type="predicted"/>
<comment type="caution">
    <text evidence="7">The sequence shown here is derived from an EMBL/GenBank/DDBJ whole genome shotgun (WGS) entry which is preliminary data.</text>
</comment>
<dbReference type="EMBL" id="MJFZ01000409">
    <property type="protein sequence ID" value="RAW29759.1"/>
    <property type="molecule type" value="Genomic_DNA"/>
</dbReference>
<reference evidence="7 8" key="1">
    <citation type="submission" date="2018-01" db="EMBL/GenBank/DDBJ databases">
        <title>Draft genome of the strawberry crown rot pathogen Phytophthora cactorum.</title>
        <authorList>
            <person name="Armitage A.D."/>
            <person name="Lysoe E."/>
            <person name="Nellist C.F."/>
            <person name="Harrison R.J."/>
            <person name="Brurberg M.B."/>
        </authorList>
    </citation>
    <scope>NUCLEOTIDE SEQUENCE [LARGE SCALE GENOMIC DNA]</scope>
    <source>
        <strain evidence="7 8">10300</strain>
    </source>
</reference>
<dbReference type="AlphaFoldDB" id="A0A329RZF1"/>
<dbReference type="VEuPathDB" id="FungiDB:PC110_g13888"/>
<dbReference type="Proteomes" id="UP000774804">
    <property type="component" value="Unassembled WGS sequence"/>
</dbReference>
<sequence length="280" mass="30965">MSDSTTEVKAKEGGTSQGTVNSGSSNTNTVVQAPLGGMMQIPVVQTTGVQSVAANTGGVLQPGVAGVAPLGQPGVQQASHPVIRRSKPLGSSKPPKFDDTFEVCQVRLKLYLQRDAWGVVTGAELRHETDLVLQRQFDDRDRLAMETIIRGVKGADIQKVCTLTTTKEMWDALTAKKTQRDFSYAVHLQREMFAHSYMPGPNMADYIQDMNSLRQRLQHMGPGFMITDTFMSQLLLMGVCAVHREIVTQFDFFYRQGKPPSWSSADYWCRQNAFDSLLSL</sequence>
<evidence type="ECO:0000313" key="5">
    <source>
        <dbReference type="EMBL" id="KAG2974406.1"/>
    </source>
</evidence>
<dbReference type="STRING" id="29920.A0A329RZF1"/>
<keyword evidence="8" id="KW-1185">Reference proteome</keyword>
<reference evidence="2" key="2">
    <citation type="submission" date="2018-10" db="EMBL/GenBank/DDBJ databases">
        <title>Effector identification in a new, highly contiguous assembly of the strawberry crown rot pathogen Phytophthora cactorum.</title>
        <authorList>
            <person name="Armitage A.D."/>
            <person name="Nellist C.F."/>
            <person name="Bates H."/>
            <person name="Vickerstaff R.J."/>
            <person name="Harrison R.J."/>
        </authorList>
    </citation>
    <scope>NUCLEOTIDE SEQUENCE</scope>
    <source>
        <strain evidence="2">15-7</strain>
        <strain evidence="3">4032</strain>
        <strain evidence="4">4040</strain>
        <strain evidence="5">P415</strain>
        <strain evidence="6">P421</strain>
    </source>
</reference>
<organism evidence="7 8">
    <name type="scientific">Phytophthora cactorum</name>
    <dbReference type="NCBI Taxonomy" id="29920"/>
    <lineage>
        <taxon>Eukaryota</taxon>
        <taxon>Sar</taxon>
        <taxon>Stramenopiles</taxon>
        <taxon>Oomycota</taxon>
        <taxon>Peronosporomycetes</taxon>
        <taxon>Peronosporales</taxon>
        <taxon>Peronosporaceae</taxon>
        <taxon>Phytophthora</taxon>
    </lineage>
</organism>
<evidence type="ECO:0000256" key="1">
    <source>
        <dbReference type="SAM" id="MobiDB-lite"/>
    </source>
</evidence>
<feature type="compositionally biased region" description="Basic and acidic residues" evidence="1">
    <location>
        <begin position="1"/>
        <end position="12"/>
    </location>
</feature>
<feature type="compositionally biased region" description="Polar residues" evidence="1">
    <location>
        <begin position="17"/>
        <end position="31"/>
    </location>
</feature>
<evidence type="ECO:0000313" key="2">
    <source>
        <dbReference type="EMBL" id="KAG2852859.1"/>
    </source>
</evidence>
<dbReference type="OrthoDB" id="120708at2759"/>
<evidence type="ECO:0000313" key="8">
    <source>
        <dbReference type="Proteomes" id="UP000251314"/>
    </source>
</evidence>
<dbReference type="EMBL" id="RCMI01000509">
    <property type="protein sequence ID" value="KAG2907525.1"/>
    <property type="molecule type" value="Genomic_DNA"/>
</dbReference>
<evidence type="ECO:0000313" key="3">
    <source>
        <dbReference type="EMBL" id="KAG2907525.1"/>
    </source>
</evidence>
<dbReference type="EMBL" id="RCML01000532">
    <property type="protein sequence ID" value="KAG2974406.1"/>
    <property type="molecule type" value="Genomic_DNA"/>
</dbReference>
<evidence type="ECO:0000313" key="4">
    <source>
        <dbReference type="EMBL" id="KAG2925279.1"/>
    </source>
</evidence>
<dbReference type="Proteomes" id="UP000735874">
    <property type="component" value="Unassembled WGS sequence"/>
</dbReference>
<dbReference type="Proteomes" id="UP000697107">
    <property type="component" value="Unassembled WGS sequence"/>
</dbReference>
<dbReference type="Pfam" id="PF14223">
    <property type="entry name" value="Retrotran_gag_2"/>
    <property type="match status" value="1"/>
</dbReference>
<protein>
    <submittedName>
        <fullName evidence="7">Uncharacterized protein</fullName>
    </submittedName>
</protein>
<dbReference type="EMBL" id="RCMV01000490">
    <property type="protein sequence ID" value="KAG3216359.1"/>
    <property type="molecule type" value="Genomic_DNA"/>
</dbReference>
<feature type="region of interest" description="Disordered" evidence="1">
    <location>
        <begin position="1"/>
        <end position="31"/>
    </location>
</feature>